<dbReference type="PANTHER" id="PTHR10775:SF166">
    <property type="entry name" value="OS04G0146034 PROTEIN"/>
    <property type="match status" value="1"/>
</dbReference>
<dbReference type="InterPro" id="IPR004242">
    <property type="entry name" value="Transposase_21"/>
</dbReference>
<gene>
    <name evidence="1" type="ORF">Sradi_4882800</name>
</gene>
<comment type="caution">
    <text evidence="1">The sequence shown here is derived from an EMBL/GenBank/DDBJ whole genome shotgun (WGS) entry which is preliminary data.</text>
</comment>
<reference evidence="1" key="2">
    <citation type="journal article" date="2024" name="Plant">
        <title>Genomic evolution and insights into agronomic trait innovations of Sesamum species.</title>
        <authorList>
            <person name="Miao H."/>
            <person name="Wang L."/>
            <person name="Qu L."/>
            <person name="Liu H."/>
            <person name="Sun Y."/>
            <person name="Le M."/>
            <person name="Wang Q."/>
            <person name="Wei S."/>
            <person name="Zheng Y."/>
            <person name="Lin W."/>
            <person name="Duan Y."/>
            <person name="Cao H."/>
            <person name="Xiong S."/>
            <person name="Wang X."/>
            <person name="Wei L."/>
            <person name="Li C."/>
            <person name="Ma Q."/>
            <person name="Ju M."/>
            <person name="Zhao R."/>
            <person name="Li G."/>
            <person name="Mu C."/>
            <person name="Tian Q."/>
            <person name="Mei H."/>
            <person name="Zhang T."/>
            <person name="Gao T."/>
            <person name="Zhang H."/>
        </authorList>
    </citation>
    <scope>NUCLEOTIDE SEQUENCE</scope>
    <source>
        <strain evidence="1">G02</strain>
    </source>
</reference>
<accession>A0AAW2MZ84</accession>
<protein>
    <recommendedName>
        <fullName evidence="2">Secreted protein</fullName>
    </recommendedName>
</protein>
<dbReference type="PANTHER" id="PTHR10775">
    <property type="entry name" value="OS08G0208400 PROTEIN"/>
    <property type="match status" value="1"/>
</dbReference>
<sequence>MMRAALMWTVNKLPAYGMVFGWSTAGVMGCPVYMDGTRAFPLQYGRKACYFDCHKQFLPAHHPYRMNKKAIMKNGVRIRLHVRV</sequence>
<evidence type="ECO:0008006" key="2">
    <source>
        <dbReference type="Google" id="ProtNLM"/>
    </source>
</evidence>
<proteinExistence type="predicted"/>
<dbReference type="Pfam" id="PF02992">
    <property type="entry name" value="Transposase_21"/>
    <property type="match status" value="1"/>
</dbReference>
<dbReference type="AlphaFoldDB" id="A0AAW2MZ84"/>
<dbReference type="EMBL" id="JACGWJ010000021">
    <property type="protein sequence ID" value="KAL0336709.1"/>
    <property type="molecule type" value="Genomic_DNA"/>
</dbReference>
<dbReference type="PROSITE" id="PS51257">
    <property type="entry name" value="PROKAR_LIPOPROTEIN"/>
    <property type="match status" value="1"/>
</dbReference>
<reference evidence="1" key="1">
    <citation type="submission" date="2020-06" db="EMBL/GenBank/DDBJ databases">
        <authorList>
            <person name="Li T."/>
            <person name="Hu X."/>
            <person name="Zhang T."/>
            <person name="Song X."/>
            <person name="Zhang H."/>
            <person name="Dai N."/>
            <person name="Sheng W."/>
            <person name="Hou X."/>
            <person name="Wei L."/>
        </authorList>
    </citation>
    <scope>NUCLEOTIDE SEQUENCE</scope>
    <source>
        <strain evidence="1">G02</strain>
        <tissue evidence="1">Leaf</tissue>
    </source>
</reference>
<organism evidence="1">
    <name type="scientific">Sesamum radiatum</name>
    <name type="common">Black benniseed</name>
    <dbReference type="NCBI Taxonomy" id="300843"/>
    <lineage>
        <taxon>Eukaryota</taxon>
        <taxon>Viridiplantae</taxon>
        <taxon>Streptophyta</taxon>
        <taxon>Embryophyta</taxon>
        <taxon>Tracheophyta</taxon>
        <taxon>Spermatophyta</taxon>
        <taxon>Magnoliopsida</taxon>
        <taxon>eudicotyledons</taxon>
        <taxon>Gunneridae</taxon>
        <taxon>Pentapetalae</taxon>
        <taxon>asterids</taxon>
        <taxon>lamiids</taxon>
        <taxon>Lamiales</taxon>
        <taxon>Pedaliaceae</taxon>
        <taxon>Sesamum</taxon>
    </lineage>
</organism>
<name>A0AAW2MZ84_SESRA</name>
<evidence type="ECO:0000313" key="1">
    <source>
        <dbReference type="EMBL" id="KAL0336709.1"/>
    </source>
</evidence>